<dbReference type="EMBL" id="KL363182">
    <property type="protein sequence ID" value="KFD59056.1"/>
    <property type="molecule type" value="Genomic_DNA"/>
</dbReference>
<gene>
    <name evidence="4" type="ORF">M513_00219</name>
    <name evidence="5" type="ORF">M514_00219</name>
</gene>
<evidence type="ECO:0000313" key="6">
    <source>
        <dbReference type="Proteomes" id="UP000030764"/>
    </source>
</evidence>
<accession>A0A085MS84</accession>
<proteinExistence type="inferred from homology"/>
<evidence type="ECO:0000313" key="5">
    <source>
        <dbReference type="EMBL" id="KFD60080.1"/>
    </source>
</evidence>
<dbReference type="PANTHER" id="PTHR15829">
    <property type="entry name" value="PROTEIN KINASE PKN/PRK1, EFFECTOR"/>
    <property type="match status" value="1"/>
</dbReference>
<evidence type="ECO:0000259" key="3">
    <source>
        <dbReference type="Pfam" id="PF15903"/>
    </source>
</evidence>
<dbReference type="InterPro" id="IPR026136">
    <property type="entry name" value="RIPOR3"/>
</dbReference>
<dbReference type="PANTHER" id="PTHR15829:SF13">
    <property type="entry name" value="FAM65 N-TERMINAL DOMAIN-CONTAINING PROTEIN"/>
    <property type="match status" value="1"/>
</dbReference>
<dbReference type="InterPro" id="IPR031780">
    <property type="entry name" value="FAM65_N"/>
</dbReference>
<evidence type="ECO:0000256" key="2">
    <source>
        <dbReference type="SAM" id="MobiDB-lite"/>
    </source>
</evidence>
<dbReference type="EMBL" id="KL367696">
    <property type="protein sequence ID" value="KFD60080.1"/>
    <property type="molecule type" value="Genomic_DNA"/>
</dbReference>
<dbReference type="InterPro" id="IPR016024">
    <property type="entry name" value="ARM-type_fold"/>
</dbReference>
<evidence type="ECO:0000313" key="4">
    <source>
        <dbReference type="EMBL" id="KFD59056.1"/>
    </source>
</evidence>
<dbReference type="AlphaFoldDB" id="A0A085MS84"/>
<dbReference type="Proteomes" id="UP000030764">
    <property type="component" value="Unassembled WGS sequence"/>
</dbReference>
<dbReference type="Gene3D" id="1.25.10.10">
    <property type="entry name" value="Leucine-rich Repeat Variant"/>
    <property type="match status" value="1"/>
</dbReference>
<feature type="region of interest" description="Disordered" evidence="2">
    <location>
        <begin position="1"/>
        <end position="33"/>
    </location>
</feature>
<protein>
    <recommendedName>
        <fullName evidence="3">FAM65 N-terminal domain-containing protein</fullName>
    </recommendedName>
</protein>
<dbReference type="InterPro" id="IPR011989">
    <property type="entry name" value="ARM-like"/>
</dbReference>
<comment type="similarity">
    <text evidence="1">Belongs to the RIPOR family.</text>
</comment>
<sequence length="832" mass="93951">MQSKSDAIEEDGQQSQVRFRPAPLPSTSKGADIDSSATLVSGSQWNSRVKGTFSVPTFGRYFEYSTIDKLEQNGSASEKAQPVKQNSGEGVGQQFAAVCNHLIGALQLCIDNLKHQVDALLLEQTSTGTDKKPEYAVLYKLKPAQHRLRQLQLQLAAVQEVKGKVQHIPTTVKQNLSSGSLSQAGRMTVQKLKRAKSRLSRGGGDPDQLKWHSELEIYMGSISFRPKGVAGFARVTRGDQFDIVIKHGAQKRRMRTKVGLEREQEWNPAEVVFKCTLGEVFELKVQEVKSFSKTTLLDTFLHYSELTVPEPVVLSIDLKRSGTLKLYVVVNWDPLDFSGYATFDYAAQSLKWRSMNTLGRTKKSRPRSIIMDTLNGQLPTVSRTLSACGTDYCPIPRAISQQAVSNAQPPDYMLDDPLDEMLEKIVANARQLLSRFPEISSFYHALNRLRFGLAQFSSRDDANYLSHWMTEMRLDDQPGVDYHDLSCSPRRSCYEATLLINGSIESPVLTRKQLNYMDDSFMRSRRKADDICSGYVSEARILQFRATVRHHLVHCQLLLQQLNRLGPLQYQKKRALIRLGQETETINYMAKLSDHLPRLASVSYVLNDHKASIELQNIWLSACRNGSHFILPMARISSELRTHYGDVVCSYYPEVLDKVMASLRHSLSDESRWAPQEVSVFQFVTFFRDQLLVVLIETLAHETWINESLKSRDVNVVNAILEKLKQSPVVPPTNCIRYVGMTLVDEVSQLRTVAESYLLSLEGTMREDAVSKFITFLEHEDPLSRRGACRSLAVLNAKRSVDLLLFVSSHDRNPLVRNEARKALLAFGIAKL</sequence>
<dbReference type="SUPFAM" id="SSF48371">
    <property type="entry name" value="ARM repeat"/>
    <property type="match status" value="1"/>
</dbReference>
<name>A0A085MS84_9BILA</name>
<evidence type="ECO:0000256" key="1">
    <source>
        <dbReference type="ARBA" id="ARBA00005744"/>
    </source>
</evidence>
<dbReference type="Proteomes" id="UP000030758">
    <property type="component" value="Unassembled WGS sequence"/>
</dbReference>
<reference evidence="5 6" key="1">
    <citation type="journal article" date="2014" name="Nat. Genet.">
        <title>Genome and transcriptome of the porcine whipworm Trichuris suis.</title>
        <authorList>
            <person name="Jex A.R."/>
            <person name="Nejsum P."/>
            <person name="Schwarz E.M."/>
            <person name="Hu L."/>
            <person name="Young N.D."/>
            <person name="Hall R.S."/>
            <person name="Korhonen P.K."/>
            <person name="Liao S."/>
            <person name="Thamsborg S."/>
            <person name="Xia J."/>
            <person name="Xu P."/>
            <person name="Wang S."/>
            <person name="Scheerlinck J.P."/>
            <person name="Hofmann A."/>
            <person name="Sternberg P.W."/>
            <person name="Wang J."/>
            <person name="Gasser R.B."/>
        </authorList>
    </citation>
    <scope>NUCLEOTIDE SEQUENCE [LARGE SCALE GENOMIC DNA]</scope>
    <source>
        <strain evidence="5">DCEP-RM93F</strain>
        <strain evidence="4">DCEP-RM93M</strain>
    </source>
</reference>
<keyword evidence="6" id="KW-1185">Reference proteome</keyword>
<feature type="domain" description="FAM65 N-terminal" evidence="3">
    <location>
        <begin position="148"/>
        <end position="338"/>
    </location>
</feature>
<organism evidence="5">
    <name type="scientific">Trichuris suis</name>
    <name type="common">pig whipworm</name>
    <dbReference type="NCBI Taxonomy" id="68888"/>
    <lineage>
        <taxon>Eukaryota</taxon>
        <taxon>Metazoa</taxon>
        <taxon>Ecdysozoa</taxon>
        <taxon>Nematoda</taxon>
        <taxon>Enoplea</taxon>
        <taxon>Dorylaimia</taxon>
        <taxon>Trichinellida</taxon>
        <taxon>Trichuridae</taxon>
        <taxon>Trichuris</taxon>
    </lineage>
</organism>
<dbReference type="Pfam" id="PF15903">
    <property type="entry name" value="PL48"/>
    <property type="match status" value="1"/>
</dbReference>